<dbReference type="AlphaFoldDB" id="A0A5C4MY43"/>
<protein>
    <submittedName>
        <fullName evidence="3">DUF4233 domain-containing protein</fullName>
    </submittedName>
</protein>
<dbReference type="OrthoDB" id="3267755at2"/>
<proteinExistence type="predicted"/>
<accession>A0A5C4MY43</accession>
<evidence type="ECO:0000313" key="3">
    <source>
        <dbReference type="EMBL" id="TNC48877.1"/>
    </source>
</evidence>
<dbReference type="Proteomes" id="UP000306740">
    <property type="component" value="Unassembled WGS sequence"/>
</dbReference>
<keyword evidence="1" id="KW-1133">Transmembrane helix</keyword>
<evidence type="ECO:0000313" key="2">
    <source>
        <dbReference type="EMBL" id="TNC46753.1"/>
    </source>
</evidence>
<organism evidence="3 4">
    <name type="scientific">Mumia zhuanghuii</name>
    <dbReference type="NCBI Taxonomy" id="2585211"/>
    <lineage>
        <taxon>Bacteria</taxon>
        <taxon>Bacillati</taxon>
        <taxon>Actinomycetota</taxon>
        <taxon>Actinomycetes</taxon>
        <taxon>Propionibacteriales</taxon>
        <taxon>Nocardioidaceae</taxon>
        <taxon>Mumia</taxon>
    </lineage>
</organism>
<feature type="transmembrane region" description="Helical" evidence="1">
    <location>
        <begin position="52"/>
        <end position="68"/>
    </location>
</feature>
<name>A0A5C4MY43_9ACTN</name>
<dbReference type="InterPro" id="IPR025327">
    <property type="entry name" value="DUF4233"/>
</dbReference>
<keyword evidence="1" id="KW-0472">Membrane</keyword>
<keyword evidence="1" id="KW-0812">Transmembrane</keyword>
<evidence type="ECO:0000313" key="4">
    <source>
        <dbReference type="Proteomes" id="UP000306740"/>
    </source>
</evidence>
<comment type="caution">
    <text evidence="3">The sequence shown here is derived from an EMBL/GenBank/DDBJ whole genome shotgun (WGS) entry which is preliminary data.</text>
</comment>
<dbReference type="Pfam" id="PF14017">
    <property type="entry name" value="DUF4233"/>
    <property type="match status" value="1"/>
</dbReference>
<sequence>MCAGVLFLEAIVLGLATPVMIQVEGVAPGLALLCGLGLAFVAVVTSGLLRHPWAYAIGWLVQVGAVALGLLLPIAFFVGGMFAALWAAAYFLGRKIEADRAANPEFYAR</sequence>
<gene>
    <name evidence="3" type="ORF">FHE65_06460</name>
    <name evidence="2" type="ORF">FHE65_11810</name>
</gene>
<reference evidence="3 4" key="1">
    <citation type="submission" date="2019-05" db="EMBL/GenBank/DDBJ databases">
        <title>Mumia sp. nov., isolated from the intestinal contents of plateau pika (Ochotona curzoniae) in the Qinghai-Tibet plateau of China.</title>
        <authorList>
            <person name="Tian Z."/>
        </authorList>
    </citation>
    <scope>NUCLEOTIDE SEQUENCE [LARGE SCALE GENOMIC DNA]</scope>
    <source>
        <strain evidence="4">527</strain>
        <strain evidence="3">Z527</strain>
    </source>
</reference>
<evidence type="ECO:0000256" key="1">
    <source>
        <dbReference type="SAM" id="Phobius"/>
    </source>
</evidence>
<feature type="transmembrane region" description="Helical" evidence="1">
    <location>
        <begin position="26"/>
        <end position="45"/>
    </location>
</feature>
<dbReference type="EMBL" id="VDFR01000032">
    <property type="protein sequence ID" value="TNC48877.1"/>
    <property type="molecule type" value="Genomic_DNA"/>
</dbReference>
<dbReference type="EMBL" id="VDFR01000052">
    <property type="protein sequence ID" value="TNC46753.1"/>
    <property type="molecule type" value="Genomic_DNA"/>
</dbReference>